<accession>A0A4Y6UWA6</accession>
<dbReference type="InterPro" id="IPR012505">
    <property type="entry name" value="YbbR"/>
</dbReference>
<feature type="compositionally biased region" description="Acidic residues" evidence="1">
    <location>
        <begin position="416"/>
        <end position="433"/>
    </location>
</feature>
<dbReference type="Pfam" id="PF07949">
    <property type="entry name" value="YbbR"/>
    <property type="match status" value="4"/>
</dbReference>
<dbReference type="EMBL" id="CP041217">
    <property type="protein sequence ID" value="QDH20696.1"/>
    <property type="molecule type" value="Genomic_DNA"/>
</dbReference>
<dbReference type="PANTHER" id="PTHR37804">
    <property type="entry name" value="CDAA REGULATORY PROTEIN CDAR"/>
    <property type="match status" value="1"/>
</dbReference>
<organism evidence="2 3">
    <name type="scientific">Saccharibacillus brassicae</name>
    <dbReference type="NCBI Taxonomy" id="2583377"/>
    <lineage>
        <taxon>Bacteria</taxon>
        <taxon>Bacillati</taxon>
        <taxon>Bacillota</taxon>
        <taxon>Bacilli</taxon>
        <taxon>Bacillales</taxon>
        <taxon>Paenibacillaceae</taxon>
        <taxon>Saccharibacillus</taxon>
    </lineage>
</organism>
<evidence type="ECO:0008006" key="4">
    <source>
        <dbReference type="Google" id="ProtNLM"/>
    </source>
</evidence>
<proteinExistence type="predicted"/>
<evidence type="ECO:0000256" key="1">
    <source>
        <dbReference type="SAM" id="MobiDB-lite"/>
    </source>
</evidence>
<protein>
    <recommendedName>
        <fullName evidence="4">YbbR-like domain-containing protein</fullName>
    </recommendedName>
</protein>
<dbReference type="KEGG" id="saca:FFV09_07400"/>
<dbReference type="Proteomes" id="UP000316968">
    <property type="component" value="Chromosome"/>
</dbReference>
<reference evidence="2 3" key="1">
    <citation type="submission" date="2019-06" db="EMBL/GenBank/DDBJ databases">
        <title>Saccharibacillus brassicae sp. nov., an endophytic bacterium isolated from Chinese cabbage seeds (Brassica pekinensis).</title>
        <authorList>
            <person name="Jiang L."/>
            <person name="Lee J."/>
            <person name="Kim S.W."/>
        </authorList>
    </citation>
    <scope>NUCLEOTIDE SEQUENCE [LARGE SCALE GENOMIC DNA]</scope>
    <source>
        <strain evidence="3">KCTC 43072 / ATSA2</strain>
    </source>
</reference>
<evidence type="ECO:0000313" key="3">
    <source>
        <dbReference type="Proteomes" id="UP000316968"/>
    </source>
</evidence>
<name>A0A4Y6UWA6_SACBS</name>
<dbReference type="OrthoDB" id="1013291at2"/>
<feature type="compositionally biased region" description="Low complexity" evidence="1">
    <location>
        <begin position="435"/>
        <end position="445"/>
    </location>
</feature>
<dbReference type="PANTHER" id="PTHR37804:SF1">
    <property type="entry name" value="CDAA REGULATORY PROTEIN CDAR"/>
    <property type="match status" value="1"/>
</dbReference>
<feature type="region of interest" description="Disordered" evidence="1">
    <location>
        <begin position="416"/>
        <end position="525"/>
    </location>
</feature>
<gene>
    <name evidence="2" type="ORF">FFV09_07400</name>
</gene>
<evidence type="ECO:0000313" key="2">
    <source>
        <dbReference type="EMBL" id="QDH20696.1"/>
    </source>
</evidence>
<dbReference type="Gene3D" id="2.170.120.40">
    <property type="entry name" value="YbbR-like domain"/>
    <property type="match status" value="2"/>
</dbReference>
<sequence length="525" mass="54814">MDKWLANNTAAKIIALAVALILWAIVHVDTDTPTITRNTQGNQTIANLSIEPYGLDDAKYVMQSVVPQRISVEVSGQRSQITSLLPSTEYQVKMDLSRVTEPGQYTVPLQFDPPAGVELLSIEPSRVTVTIEEKVTQEFNAVILTTGVPENGFTELDPVFAEGSAVQVTLPSSQIKQVQKIQGEMSVDGASDNISGRVKLVAYSNNGEVLDDAVINPSSLKVQIPISSNVSSVSSKTLPLNVSYSGELPDGLILSGVEAGAQQVTLYGPDSVLQRLDSYPPVTLDLGEVKAEGSTRYKEALAAPEGVERLEPSSVEFTVNVVPYEQRTIENVPVTLTGQPSGAEAKVTDPASGKMNVTIEGAPDRLSTITAGDIRLTADLSGLQAGSHKVQLKVELPDYIRAGGPSAPSVTVEIGEASEDAPAEPPADTEPEPAPDAATPSAPGTTEEEPEPEPATPDDPAVVPEPSDGGGTTAPEPAAPEEETPPAVEETPDSGQAEPGDPAVPGSENPTPDTGEEPSGGTSSP</sequence>
<dbReference type="InterPro" id="IPR053154">
    <property type="entry name" value="c-di-AMP_regulator"/>
</dbReference>
<dbReference type="RefSeq" id="WP_141447258.1">
    <property type="nucleotide sequence ID" value="NZ_CP041217.1"/>
</dbReference>
<dbReference type="Gene3D" id="2.170.120.30">
    <property type="match status" value="2"/>
</dbReference>
<dbReference type="AlphaFoldDB" id="A0A4Y6UWA6"/>
<keyword evidence="3" id="KW-1185">Reference proteome</keyword>